<gene>
    <name evidence="2" type="ORF">SH580_10315</name>
</gene>
<keyword evidence="2" id="KW-0540">Nuclease</keyword>
<protein>
    <submittedName>
        <fullName evidence="2">HNH endonuclease</fullName>
    </submittedName>
</protein>
<dbReference type="Pfam" id="PF13391">
    <property type="entry name" value="HNH_2"/>
    <property type="match status" value="1"/>
</dbReference>
<accession>A0ABZ0RSQ1</accession>
<evidence type="ECO:0000313" key="3">
    <source>
        <dbReference type="Proteomes" id="UP001324993"/>
    </source>
</evidence>
<evidence type="ECO:0000259" key="1">
    <source>
        <dbReference type="Pfam" id="PF13391"/>
    </source>
</evidence>
<dbReference type="Proteomes" id="UP001324993">
    <property type="component" value="Chromosome"/>
</dbReference>
<name>A0ABZ0RSQ1_9BACT</name>
<sequence>MHRDAYKAYLYERNLKTSRKASSYLRALDLLEQMLKREAYSFSDCRDIWSVQSVERLQALYEFVLTEAKLGSKTPWYISGSSSYLEKGHCSAALMSLQEFLVESHYQQEQLETFESHTGDESELAPKLERKLNYPKWLLDGLNPKEGKDVVRSVKTRLDQRTFSDIVFKNYNSTCCVTGLDIPTVNRASHIVGWADPQGKKIRLDPRNGLCLSATYDAAFDRHLISLDDDYRVIISKEIKEHYSSESVQTYFISKEGDAITLPQSYLPQKAYLEFHRKKGNF</sequence>
<keyword evidence="2" id="KW-0378">Hydrolase</keyword>
<evidence type="ECO:0000313" key="2">
    <source>
        <dbReference type="EMBL" id="WPJ98093.1"/>
    </source>
</evidence>
<keyword evidence="2" id="KW-0255">Endonuclease</keyword>
<dbReference type="RefSeq" id="WP_319834898.1">
    <property type="nucleotide sequence ID" value="NZ_CP138858.1"/>
</dbReference>
<dbReference type="GO" id="GO:0004519">
    <property type="term" value="F:endonuclease activity"/>
    <property type="evidence" value="ECO:0007669"/>
    <property type="project" value="UniProtKB-KW"/>
</dbReference>
<dbReference type="EMBL" id="CP138858">
    <property type="protein sequence ID" value="WPJ98093.1"/>
    <property type="molecule type" value="Genomic_DNA"/>
</dbReference>
<organism evidence="2 3">
    <name type="scientific">Coraliomargarita algicola</name>
    <dbReference type="NCBI Taxonomy" id="3092156"/>
    <lineage>
        <taxon>Bacteria</taxon>
        <taxon>Pseudomonadati</taxon>
        <taxon>Verrucomicrobiota</taxon>
        <taxon>Opitutia</taxon>
        <taxon>Puniceicoccales</taxon>
        <taxon>Coraliomargaritaceae</taxon>
        <taxon>Coraliomargarita</taxon>
    </lineage>
</organism>
<dbReference type="InterPro" id="IPR003615">
    <property type="entry name" value="HNH_nuc"/>
</dbReference>
<proteinExistence type="predicted"/>
<keyword evidence="3" id="KW-1185">Reference proteome</keyword>
<feature type="domain" description="HNH nuclease" evidence="1">
    <location>
        <begin position="175"/>
        <end position="228"/>
    </location>
</feature>
<reference evidence="2 3" key="1">
    <citation type="submission" date="2023-11" db="EMBL/GenBank/DDBJ databases">
        <title>Coraliomargarita sp. nov., isolated from marine algae.</title>
        <authorList>
            <person name="Lee J.K."/>
            <person name="Baek J.H."/>
            <person name="Kim J.M."/>
            <person name="Choi D.G."/>
            <person name="Jeon C.O."/>
        </authorList>
    </citation>
    <scope>NUCLEOTIDE SEQUENCE [LARGE SCALE GENOMIC DNA]</scope>
    <source>
        <strain evidence="2 3">J2-16</strain>
    </source>
</reference>